<reference evidence="2 3" key="1">
    <citation type="submission" date="2019-11" db="EMBL/GenBank/DDBJ databases">
        <title>Isolation of a new High Light Tolerant Cyanobacteria.</title>
        <authorList>
            <person name="Dobson Z."/>
            <person name="Vaughn N."/>
            <person name="Vaughn M."/>
            <person name="Fromme P."/>
            <person name="Mazor Y."/>
        </authorList>
    </citation>
    <scope>NUCLEOTIDE SEQUENCE [LARGE SCALE GENOMIC DNA]</scope>
    <source>
        <strain evidence="2 3">0216</strain>
    </source>
</reference>
<organism evidence="2 3">
    <name type="scientific">Cyanobacterium aponinum 0216</name>
    <dbReference type="NCBI Taxonomy" id="2676140"/>
    <lineage>
        <taxon>Bacteria</taxon>
        <taxon>Bacillati</taxon>
        <taxon>Cyanobacteriota</taxon>
        <taxon>Cyanophyceae</taxon>
        <taxon>Oscillatoriophycideae</taxon>
        <taxon>Chroococcales</taxon>
        <taxon>Geminocystaceae</taxon>
        <taxon>Cyanobacterium</taxon>
    </lineage>
</organism>
<evidence type="ECO:0000313" key="2">
    <source>
        <dbReference type="EMBL" id="MTF38290.1"/>
    </source>
</evidence>
<accession>A0A844GQV6</accession>
<name>A0A844GQV6_9CHRO</name>
<proteinExistence type="predicted"/>
<gene>
    <name evidence="2" type="ORF">GGC33_05060</name>
</gene>
<dbReference type="RefSeq" id="WP_155083200.1">
    <property type="nucleotide sequence ID" value="NZ_WMIA01000004.1"/>
</dbReference>
<protein>
    <submittedName>
        <fullName evidence="2">DUF4168 domain-containing protein</fullName>
    </submittedName>
</protein>
<evidence type="ECO:0000313" key="3">
    <source>
        <dbReference type="Proteomes" id="UP000437131"/>
    </source>
</evidence>
<dbReference type="Proteomes" id="UP000437131">
    <property type="component" value="Unassembled WGS sequence"/>
</dbReference>
<dbReference type="EMBL" id="WMIA01000004">
    <property type="protein sequence ID" value="MTF38290.1"/>
    <property type="molecule type" value="Genomic_DNA"/>
</dbReference>
<feature type="domain" description="DUF4168" evidence="1">
    <location>
        <begin position="43"/>
        <end position="135"/>
    </location>
</feature>
<comment type="caution">
    <text evidence="2">The sequence shown here is derived from an EMBL/GenBank/DDBJ whole genome shotgun (WGS) entry which is preliminary data.</text>
</comment>
<evidence type="ECO:0000259" key="1">
    <source>
        <dbReference type="Pfam" id="PF13767"/>
    </source>
</evidence>
<dbReference type="AlphaFoldDB" id="A0A844GQV6"/>
<sequence length="143" mass="15841">MKVGSQFFLVCGLAVFGVSLGVVPEYNQGSISIESTAMAQNVSDEDLKKYAQAAIEIENLRKTTYSNIEGIVGKSMGQMSCNQRQSFSQLPDNARNMAIEYCDQSETIVKNHGLSVNRFNQITQQVKQNPSLKQRLQSIIGQM</sequence>
<dbReference type="InterPro" id="IPR025433">
    <property type="entry name" value="DUF4168"/>
</dbReference>
<dbReference type="Pfam" id="PF13767">
    <property type="entry name" value="DUF4168"/>
    <property type="match status" value="1"/>
</dbReference>